<feature type="domain" description="DUF4145" evidence="1">
    <location>
        <begin position="130"/>
        <end position="205"/>
    </location>
</feature>
<proteinExistence type="predicted"/>
<protein>
    <submittedName>
        <fullName evidence="2">Uncharacterized protein DUF4145</fullName>
    </submittedName>
</protein>
<comment type="caution">
    <text evidence="2">The sequence shown here is derived from an EMBL/GenBank/DDBJ whole genome shotgun (WGS) entry which is preliminary data.</text>
</comment>
<name>A0A3D9T0M9_9ACTN</name>
<dbReference type="OrthoDB" id="4241113at2"/>
<dbReference type="Proteomes" id="UP000256661">
    <property type="component" value="Unassembled WGS sequence"/>
</dbReference>
<reference evidence="2 3" key="1">
    <citation type="submission" date="2018-08" db="EMBL/GenBank/DDBJ databases">
        <title>Sequencing the genomes of 1000 actinobacteria strains.</title>
        <authorList>
            <person name="Klenk H.-P."/>
        </authorList>
    </citation>
    <scope>NUCLEOTIDE SEQUENCE [LARGE SCALE GENOMIC DNA]</scope>
    <source>
        <strain evidence="2 3">DSM 43927</strain>
    </source>
</reference>
<dbReference type="AlphaFoldDB" id="A0A3D9T0M9"/>
<gene>
    <name evidence="2" type="ORF">DFJ69_5893</name>
</gene>
<accession>A0A3D9T0M9</accession>
<sequence>MSDGLVKLPKKEPARCGHCNLHVSMTCVDERRLRPGYGRISQYPHVLEAVIESPAMQVAEEVWVCGHCEEPTLRLVHFLPFPLEGGKTEVRRHEVTLYPRPQPRGLEEAAPEPVRSFFTEGSLCQTAGARRAAGVLYRAAVEEICNDFKATGPNLYKRIEALAANGLAPETIADFHEVRMLGNDSIHDGLEYSADEVDDVADLIEEAVYELYVEPDRKAAYRKKRTERRKNQNTSP</sequence>
<evidence type="ECO:0000313" key="3">
    <source>
        <dbReference type="Proteomes" id="UP000256661"/>
    </source>
</evidence>
<evidence type="ECO:0000259" key="1">
    <source>
        <dbReference type="Pfam" id="PF13643"/>
    </source>
</evidence>
<keyword evidence="3" id="KW-1185">Reference proteome</keyword>
<organism evidence="2 3">
    <name type="scientific">Thermomonospora umbrina</name>
    <dbReference type="NCBI Taxonomy" id="111806"/>
    <lineage>
        <taxon>Bacteria</taxon>
        <taxon>Bacillati</taxon>
        <taxon>Actinomycetota</taxon>
        <taxon>Actinomycetes</taxon>
        <taxon>Streptosporangiales</taxon>
        <taxon>Thermomonosporaceae</taxon>
        <taxon>Thermomonospora</taxon>
    </lineage>
</organism>
<dbReference type="InterPro" id="IPR025285">
    <property type="entry name" value="DUF4145"/>
</dbReference>
<evidence type="ECO:0000313" key="2">
    <source>
        <dbReference type="EMBL" id="REF00361.1"/>
    </source>
</evidence>
<dbReference type="EMBL" id="QTTT01000001">
    <property type="protein sequence ID" value="REF00361.1"/>
    <property type="molecule type" value="Genomic_DNA"/>
</dbReference>
<dbReference type="RefSeq" id="WP_116025521.1">
    <property type="nucleotide sequence ID" value="NZ_QTTT01000001.1"/>
</dbReference>
<dbReference type="Pfam" id="PF13643">
    <property type="entry name" value="DUF4145"/>
    <property type="match status" value="1"/>
</dbReference>